<evidence type="ECO:0000256" key="6">
    <source>
        <dbReference type="ARBA" id="ARBA00023098"/>
    </source>
</evidence>
<dbReference type="PROSITE" id="PS50035">
    <property type="entry name" value="PLD"/>
    <property type="match status" value="2"/>
</dbReference>
<dbReference type="EMBL" id="RBKS01000001">
    <property type="protein sequence ID" value="RKR74580.1"/>
    <property type="molecule type" value="Genomic_DNA"/>
</dbReference>
<accession>A0A495IG03</accession>
<dbReference type="InterPro" id="IPR001736">
    <property type="entry name" value="PLipase_D/transphosphatidylase"/>
</dbReference>
<dbReference type="RefSeq" id="WP_121369354.1">
    <property type="nucleotide sequence ID" value="NZ_RBKS01000001.1"/>
</dbReference>
<proteinExistence type="inferred from homology"/>
<evidence type="ECO:0000259" key="7">
    <source>
        <dbReference type="PROSITE" id="PS50035"/>
    </source>
</evidence>
<dbReference type="GO" id="GO:0016891">
    <property type="term" value="F:RNA endonuclease activity producing 5'-phosphomonoesters, hydrolytic mechanism"/>
    <property type="evidence" value="ECO:0007669"/>
    <property type="project" value="TreeGrafter"/>
</dbReference>
<dbReference type="Gene3D" id="3.30.870.10">
    <property type="entry name" value="Endonuclease Chain A"/>
    <property type="match status" value="2"/>
</dbReference>
<keyword evidence="9" id="KW-1185">Reference proteome</keyword>
<comment type="caution">
    <text evidence="8">The sequence shown here is derived from an EMBL/GenBank/DDBJ whole genome shotgun (WGS) entry which is preliminary data.</text>
</comment>
<evidence type="ECO:0000256" key="2">
    <source>
        <dbReference type="ARBA" id="ARBA00008664"/>
    </source>
</evidence>
<dbReference type="Pfam" id="PF13091">
    <property type="entry name" value="PLDc_2"/>
    <property type="match status" value="1"/>
</dbReference>
<evidence type="ECO:0000256" key="3">
    <source>
        <dbReference type="ARBA" id="ARBA00012027"/>
    </source>
</evidence>
<dbReference type="CDD" id="cd00138">
    <property type="entry name" value="PLDc_SF"/>
    <property type="match status" value="1"/>
</dbReference>
<sequence>MTDAASDIDSVIRASEAALTVPGVLSVRPGYLFRDGWITDERAIVVTVSDPAPSLPTSLEGVPVDVRVASPRKALQVQDPGEFARATGPAPDLGAVPEFADELRIDRGVNARFVPLGAPEHSLAEPLAAKPELDYTAPAGASLAPVDVSGVSITLSASPDSGWPTLSAFLGATSDTLTVGMYDFTSAHVLQTVETTLKGKKLRIVLDHPSKNPTADQTDETTVSDLVADLGDDLEQAWALDRMDPLASSWVFPTAYHIKVAVRDGKTVWVSSGNWNNSNQPDIDPVTTPGDATAARSGDRDWHVVIEHEGIASTFEAFLLHDLEVAAAHDVPGAAHDPAVPAGDGASSGGDGAAGSRILTPAVATDLDPRVALPAVQTPPFAQFFASRVVTDTTRITPVLTPDAGVYVGAVKDLVDSATTTLHMQFQYIELPKASSAASAPLESLVAAIVARQKAGVDVKIIMSEFEVAGFLEKLEAAGLDVVNSVKIQNNVHNKGVVVDGARVLVSSQNWSSAGVSTNRDAGVILDSADAADYFETIFQHDWANLAQKKALND</sequence>
<dbReference type="InterPro" id="IPR025202">
    <property type="entry name" value="PLD-like_dom"/>
</dbReference>
<evidence type="ECO:0000313" key="9">
    <source>
        <dbReference type="Proteomes" id="UP000280008"/>
    </source>
</evidence>
<dbReference type="EC" id="3.1.4.4" evidence="3"/>
<dbReference type="GO" id="GO:0016042">
    <property type="term" value="P:lipid catabolic process"/>
    <property type="evidence" value="ECO:0007669"/>
    <property type="project" value="UniProtKB-KW"/>
</dbReference>
<gene>
    <name evidence="8" type="ORF">C8E83_1699</name>
</gene>
<keyword evidence="6" id="KW-0443">Lipid metabolism</keyword>
<dbReference type="InterPro" id="IPR051406">
    <property type="entry name" value="PLD_domain"/>
</dbReference>
<evidence type="ECO:0000313" key="8">
    <source>
        <dbReference type="EMBL" id="RKR74580.1"/>
    </source>
</evidence>
<feature type="domain" description="PLD phosphodiesterase" evidence="7">
    <location>
        <begin position="488"/>
        <end position="515"/>
    </location>
</feature>
<dbReference type="SUPFAM" id="SSF56024">
    <property type="entry name" value="Phospholipase D/nuclease"/>
    <property type="match status" value="2"/>
</dbReference>
<comment type="catalytic activity">
    <reaction evidence="1">
        <text>a 1,2-diacyl-sn-glycero-3-phosphocholine + H2O = a 1,2-diacyl-sn-glycero-3-phosphate + choline + H(+)</text>
        <dbReference type="Rhea" id="RHEA:14445"/>
        <dbReference type="ChEBI" id="CHEBI:15354"/>
        <dbReference type="ChEBI" id="CHEBI:15377"/>
        <dbReference type="ChEBI" id="CHEBI:15378"/>
        <dbReference type="ChEBI" id="CHEBI:57643"/>
        <dbReference type="ChEBI" id="CHEBI:58608"/>
        <dbReference type="EC" id="3.1.4.4"/>
    </reaction>
</comment>
<dbReference type="GO" id="GO:0004630">
    <property type="term" value="F:phospholipase D activity"/>
    <property type="evidence" value="ECO:0007669"/>
    <property type="project" value="UniProtKB-EC"/>
</dbReference>
<keyword evidence="4" id="KW-0378">Hydrolase</keyword>
<comment type="similarity">
    <text evidence="2">Belongs to the phospholipase D family.</text>
</comment>
<organism evidence="8 9">
    <name type="scientific">Frondihabitans australicus</name>
    <dbReference type="NCBI Taxonomy" id="386892"/>
    <lineage>
        <taxon>Bacteria</taxon>
        <taxon>Bacillati</taxon>
        <taxon>Actinomycetota</taxon>
        <taxon>Actinomycetes</taxon>
        <taxon>Micrococcales</taxon>
        <taxon>Microbacteriaceae</taxon>
        <taxon>Frondihabitans</taxon>
    </lineage>
</organism>
<dbReference type="CDD" id="cd09128">
    <property type="entry name" value="PLDc_unchar1_2"/>
    <property type="match status" value="1"/>
</dbReference>
<dbReference type="PANTHER" id="PTHR43856">
    <property type="entry name" value="CARDIOLIPIN HYDROLASE"/>
    <property type="match status" value="1"/>
</dbReference>
<dbReference type="Proteomes" id="UP000280008">
    <property type="component" value="Unassembled WGS sequence"/>
</dbReference>
<evidence type="ECO:0000256" key="5">
    <source>
        <dbReference type="ARBA" id="ARBA00022963"/>
    </source>
</evidence>
<dbReference type="AlphaFoldDB" id="A0A495IG03"/>
<dbReference type="GO" id="GO:0006793">
    <property type="term" value="P:phosphorus metabolic process"/>
    <property type="evidence" value="ECO:0007669"/>
    <property type="project" value="UniProtKB-ARBA"/>
</dbReference>
<evidence type="ECO:0000256" key="1">
    <source>
        <dbReference type="ARBA" id="ARBA00000798"/>
    </source>
</evidence>
<dbReference type="OrthoDB" id="9811262at2"/>
<reference evidence="8 9" key="1">
    <citation type="submission" date="2018-10" db="EMBL/GenBank/DDBJ databases">
        <title>Sequencing the genomes of 1000 actinobacteria strains.</title>
        <authorList>
            <person name="Klenk H.-P."/>
        </authorList>
    </citation>
    <scope>NUCLEOTIDE SEQUENCE [LARGE SCALE GENOMIC DNA]</scope>
    <source>
        <strain evidence="8 9">DSM 17894</strain>
    </source>
</reference>
<evidence type="ECO:0000256" key="4">
    <source>
        <dbReference type="ARBA" id="ARBA00022801"/>
    </source>
</evidence>
<name>A0A495IG03_9MICO</name>
<keyword evidence="5" id="KW-0442">Lipid degradation</keyword>
<protein>
    <recommendedName>
        <fullName evidence="3">phospholipase D</fullName>
        <ecNumber evidence="3">3.1.4.4</ecNumber>
    </recommendedName>
</protein>
<dbReference type="PANTHER" id="PTHR43856:SF1">
    <property type="entry name" value="MITOCHONDRIAL CARDIOLIPIN HYDROLASE"/>
    <property type="match status" value="1"/>
</dbReference>
<feature type="domain" description="PLD phosphodiesterase" evidence="7">
    <location>
        <begin position="252"/>
        <end position="279"/>
    </location>
</feature>